<protein>
    <recommendedName>
        <fullName evidence="2">PIN domain-containing protein</fullName>
    </recommendedName>
</protein>
<reference evidence="1" key="1">
    <citation type="submission" date="2020-02" db="EMBL/GenBank/DDBJ databases">
        <authorList>
            <person name="Meier V. D."/>
        </authorList>
    </citation>
    <scope>NUCLEOTIDE SEQUENCE</scope>
    <source>
        <strain evidence="1">AVDCRST_MAG68</strain>
    </source>
</reference>
<evidence type="ECO:0008006" key="2">
    <source>
        <dbReference type="Google" id="ProtNLM"/>
    </source>
</evidence>
<evidence type="ECO:0000313" key="1">
    <source>
        <dbReference type="EMBL" id="CAA9305259.1"/>
    </source>
</evidence>
<accession>A0A6J4KHV2</accession>
<dbReference type="InterPro" id="IPR029060">
    <property type="entry name" value="PIN-like_dom_sf"/>
</dbReference>
<dbReference type="AlphaFoldDB" id="A0A6J4KHV2"/>
<sequence>MKPRRVYIDTSVVGGCLDPEFQDASMRLFERFRAGSLIAVVSDLTLFELGPAPARVRAVMESIPTAFREDVQVTVEADRLAELYIADGVIGRARQSDAEHIATATVHEVDVLVSWNFKHIVNEQRIHGYNLVNLQQGRPLIDIQTPAEVVAHGR</sequence>
<proteinExistence type="predicted"/>
<organism evidence="1">
    <name type="scientific">uncultured Gemmatimonadota bacterium</name>
    <dbReference type="NCBI Taxonomy" id="203437"/>
    <lineage>
        <taxon>Bacteria</taxon>
        <taxon>Pseudomonadati</taxon>
        <taxon>Gemmatimonadota</taxon>
        <taxon>environmental samples</taxon>
    </lineage>
</organism>
<gene>
    <name evidence="1" type="ORF">AVDCRST_MAG68-777</name>
</gene>
<name>A0A6J4KHV2_9BACT</name>
<dbReference type="EMBL" id="CADCTW010000043">
    <property type="protein sequence ID" value="CAA9305259.1"/>
    <property type="molecule type" value="Genomic_DNA"/>
</dbReference>
<dbReference type="SUPFAM" id="SSF88723">
    <property type="entry name" value="PIN domain-like"/>
    <property type="match status" value="1"/>
</dbReference>